<reference evidence="2 5" key="2">
    <citation type="submission" date="2020-12" db="EMBL/GenBank/DDBJ databases">
        <title>FDA dAtabase for Regulatory Grade micrObial Sequences (FDA-ARGOS): Supporting development and validation of Infectious Disease Dx tests.</title>
        <authorList>
            <person name="Sproer C."/>
            <person name="Gronow S."/>
            <person name="Severitt S."/>
            <person name="Schroder I."/>
            <person name="Tallon L."/>
            <person name="Sadzewicz L."/>
            <person name="Zhao X."/>
            <person name="Boylan J."/>
            <person name="Ott S."/>
            <person name="Bowen H."/>
            <person name="Vavikolanu K."/>
            <person name="Mehta A."/>
            <person name="Aluvathingal J."/>
            <person name="Nadendla S."/>
            <person name="Lowell S."/>
            <person name="Myers T."/>
            <person name="Yan Y."/>
            <person name="Sichtig H."/>
        </authorList>
    </citation>
    <scope>NUCLEOTIDE SEQUENCE [LARGE SCALE GENOMIC DNA]</scope>
    <source>
        <strain evidence="2 5">FDAARGOS_907</strain>
    </source>
</reference>
<dbReference type="Proteomes" id="UP000594967">
    <property type="component" value="Chromosome"/>
</dbReference>
<dbReference type="GO" id="GO:0005886">
    <property type="term" value="C:plasma membrane"/>
    <property type="evidence" value="ECO:0007669"/>
    <property type="project" value="TreeGrafter"/>
</dbReference>
<dbReference type="PANTHER" id="PTHR34989:SF1">
    <property type="entry name" value="PROTEIN HDED"/>
    <property type="match status" value="1"/>
</dbReference>
<dbReference type="Pfam" id="PF03729">
    <property type="entry name" value="DUF308"/>
    <property type="match status" value="1"/>
</dbReference>
<gene>
    <name evidence="3" type="primary">hdeD</name>
    <name evidence="2" type="ORF">I6G64_17180</name>
    <name evidence="3" type="ORF">NCTC12961_04824</name>
</gene>
<dbReference type="EMBL" id="CP065673">
    <property type="protein sequence ID" value="QPS19311.1"/>
    <property type="molecule type" value="Genomic_DNA"/>
</dbReference>
<evidence type="ECO:0000313" key="3">
    <source>
        <dbReference type="EMBL" id="SQI44931.1"/>
    </source>
</evidence>
<feature type="transmembrane region" description="Helical" evidence="1">
    <location>
        <begin position="77"/>
        <end position="97"/>
    </location>
</feature>
<keyword evidence="5" id="KW-1185">Reference proteome</keyword>
<dbReference type="InterPro" id="IPR052712">
    <property type="entry name" value="Acid_resist_chaperone_HdeD"/>
</dbReference>
<evidence type="ECO:0000313" key="2">
    <source>
        <dbReference type="EMBL" id="QPS19311.1"/>
    </source>
</evidence>
<feature type="transmembrane region" description="Helical" evidence="1">
    <location>
        <begin position="21"/>
        <end position="43"/>
    </location>
</feature>
<organism evidence="3 4">
    <name type="scientific">Serratia plymuthica</name>
    <dbReference type="NCBI Taxonomy" id="82996"/>
    <lineage>
        <taxon>Bacteria</taxon>
        <taxon>Pseudomonadati</taxon>
        <taxon>Pseudomonadota</taxon>
        <taxon>Gammaproteobacteria</taxon>
        <taxon>Enterobacterales</taxon>
        <taxon>Yersiniaceae</taxon>
        <taxon>Serratia</taxon>
    </lineage>
</organism>
<feature type="transmembrane region" description="Helical" evidence="1">
    <location>
        <begin position="49"/>
        <end position="70"/>
    </location>
</feature>
<feature type="transmembrane region" description="Helical" evidence="1">
    <location>
        <begin position="136"/>
        <end position="155"/>
    </location>
</feature>
<dbReference type="AlphaFoldDB" id="A0A2X4V1H7"/>
<feature type="transmembrane region" description="Helical" evidence="1">
    <location>
        <begin position="103"/>
        <end position="124"/>
    </location>
</feature>
<evidence type="ECO:0000256" key="1">
    <source>
        <dbReference type="SAM" id="Phobius"/>
    </source>
</evidence>
<sequence length="189" mass="20458">MLNFDHKNLPLLSEERLKKQRTALLIIAFLLLVGGILCLINPLASGTALSILVGVLLLLSGAALVTGMIANRAQNTWPMIGGLLLGVAYLIIGYLFIASPLAGILTLAIYLAILFALGGIVRLVAGYKLREVSGSWLQFVIGFLDLVIAWMLFSADPMTSVILVTTLVGIEMLFSAFSLFRVTRQLKRN</sequence>
<dbReference type="NCBIfam" id="NF007577">
    <property type="entry name" value="PRK10209.1"/>
    <property type="match status" value="1"/>
</dbReference>
<feature type="transmembrane region" description="Helical" evidence="1">
    <location>
        <begin position="161"/>
        <end position="180"/>
    </location>
</feature>
<proteinExistence type="predicted"/>
<evidence type="ECO:0000313" key="4">
    <source>
        <dbReference type="Proteomes" id="UP000248897"/>
    </source>
</evidence>
<keyword evidence="1" id="KW-0472">Membrane</keyword>
<dbReference type="STRING" id="82996.ADP72_15765"/>
<reference evidence="3 4" key="1">
    <citation type="submission" date="2018-06" db="EMBL/GenBank/DDBJ databases">
        <authorList>
            <consortium name="Pathogen Informatics"/>
            <person name="Doyle S."/>
        </authorList>
    </citation>
    <scope>NUCLEOTIDE SEQUENCE [LARGE SCALE GENOMIC DNA]</scope>
    <source>
        <strain evidence="3 4">NCTC12961</strain>
    </source>
</reference>
<dbReference type="InterPro" id="IPR005325">
    <property type="entry name" value="DUF308_memb"/>
</dbReference>
<keyword evidence="1" id="KW-1133">Transmembrane helix</keyword>
<keyword evidence="1" id="KW-0812">Transmembrane</keyword>
<protein>
    <submittedName>
        <fullName evidence="3">Acid-resistance membrane protein</fullName>
    </submittedName>
    <submittedName>
        <fullName evidence="2">HdeD family acid-resistance protein</fullName>
    </submittedName>
</protein>
<dbReference type="PANTHER" id="PTHR34989">
    <property type="entry name" value="PROTEIN HDED"/>
    <property type="match status" value="1"/>
</dbReference>
<dbReference type="Proteomes" id="UP000248897">
    <property type="component" value="Chromosome 1"/>
</dbReference>
<name>A0A2X4V1H7_SERPL</name>
<accession>A0A2X4V1H7</accession>
<dbReference type="EMBL" id="LS483469">
    <property type="protein sequence ID" value="SQI44931.1"/>
    <property type="molecule type" value="Genomic_DNA"/>
</dbReference>
<evidence type="ECO:0000313" key="5">
    <source>
        <dbReference type="Proteomes" id="UP000594967"/>
    </source>
</evidence>
<dbReference type="RefSeq" id="WP_063200148.1">
    <property type="nucleotide sequence ID" value="NZ_CAMITG010000010.1"/>
</dbReference>